<dbReference type="PANTHER" id="PTHR47169:SF2">
    <property type="entry name" value="OS01G0541250 PROTEIN"/>
    <property type="match status" value="1"/>
</dbReference>
<proteinExistence type="predicted"/>
<dbReference type="GO" id="GO:0003676">
    <property type="term" value="F:nucleic acid binding"/>
    <property type="evidence" value="ECO:0007669"/>
    <property type="project" value="InterPro"/>
</dbReference>
<protein>
    <recommendedName>
        <fullName evidence="3">Transposase</fullName>
    </recommendedName>
</protein>
<dbReference type="InterPro" id="IPR036397">
    <property type="entry name" value="RNaseH_sf"/>
</dbReference>
<reference evidence="1" key="2">
    <citation type="submission" date="2022-03" db="EMBL/GenBank/DDBJ databases">
        <title>Draft title - Genomic analysis of global carrot germplasm unveils the trajectory of domestication and the origin of high carotenoid orange carrot.</title>
        <authorList>
            <person name="Iorizzo M."/>
            <person name="Ellison S."/>
            <person name="Senalik D."/>
            <person name="Macko-Podgorni A."/>
            <person name="Grzebelus D."/>
            <person name="Bostan H."/>
            <person name="Rolling W."/>
            <person name="Curaba J."/>
            <person name="Simon P."/>
        </authorList>
    </citation>
    <scope>NUCLEOTIDE SEQUENCE</scope>
    <source>
        <tissue evidence="1">Leaf</tissue>
    </source>
</reference>
<dbReference type="AlphaFoldDB" id="A0AAF0X6Q2"/>
<reference evidence="1" key="1">
    <citation type="journal article" date="2016" name="Nat. Genet.">
        <title>A high-quality carrot genome assembly provides new insights into carotenoid accumulation and asterid genome evolution.</title>
        <authorList>
            <person name="Iorizzo M."/>
            <person name="Ellison S."/>
            <person name="Senalik D."/>
            <person name="Zeng P."/>
            <person name="Satapoomin P."/>
            <person name="Huang J."/>
            <person name="Bowman M."/>
            <person name="Iovene M."/>
            <person name="Sanseverino W."/>
            <person name="Cavagnaro P."/>
            <person name="Yildiz M."/>
            <person name="Macko-Podgorni A."/>
            <person name="Moranska E."/>
            <person name="Grzebelus E."/>
            <person name="Grzebelus D."/>
            <person name="Ashrafi H."/>
            <person name="Zheng Z."/>
            <person name="Cheng S."/>
            <person name="Spooner D."/>
            <person name="Van Deynze A."/>
            <person name="Simon P."/>
        </authorList>
    </citation>
    <scope>NUCLEOTIDE SEQUENCE</scope>
    <source>
        <tissue evidence="1">Leaf</tissue>
    </source>
</reference>
<evidence type="ECO:0000313" key="2">
    <source>
        <dbReference type="Proteomes" id="UP000077755"/>
    </source>
</evidence>
<keyword evidence="2" id="KW-1185">Reference proteome</keyword>
<dbReference type="Proteomes" id="UP000077755">
    <property type="component" value="Chromosome 5"/>
</dbReference>
<dbReference type="EMBL" id="CP093347">
    <property type="protein sequence ID" value="WOH01454.1"/>
    <property type="molecule type" value="Genomic_DNA"/>
</dbReference>
<dbReference type="Gene3D" id="3.30.420.10">
    <property type="entry name" value="Ribonuclease H-like superfamily/Ribonuclease H"/>
    <property type="match status" value="1"/>
</dbReference>
<name>A0AAF0X6Q2_DAUCS</name>
<dbReference type="PANTHER" id="PTHR47169">
    <property type="entry name" value="OS01G0541250 PROTEIN"/>
    <property type="match status" value="1"/>
</dbReference>
<evidence type="ECO:0000313" key="1">
    <source>
        <dbReference type="EMBL" id="WOH01454.1"/>
    </source>
</evidence>
<accession>A0AAF0X6Q2</accession>
<gene>
    <name evidence="1" type="ORF">DCAR_0520838</name>
</gene>
<organism evidence="1 2">
    <name type="scientific">Daucus carota subsp. sativus</name>
    <name type="common">Carrot</name>
    <dbReference type="NCBI Taxonomy" id="79200"/>
    <lineage>
        <taxon>Eukaryota</taxon>
        <taxon>Viridiplantae</taxon>
        <taxon>Streptophyta</taxon>
        <taxon>Embryophyta</taxon>
        <taxon>Tracheophyta</taxon>
        <taxon>Spermatophyta</taxon>
        <taxon>Magnoliopsida</taxon>
        <taxon>eudicotyledons</taxon>
        <taxon>Gunneridae</taxon>
        <taxon>Pentapetalae</taxon>
        <taxon>asterids</taxon>
        <taxon>campanulids</taxon>
        <taxon>Apiales</taxon>
        <taxon>Apiaceae</taxon>
        <taxon>Apioideae</taxon>
        <taxon>Scandiceae</taxon>
        <taxon>Daucinae</taxon>
        <taxon>Daucus</taxon>
        <taxon>Daucus sect. Daucus</taxon>
    </lineage>
</organism>
<sequence length="394" mass="45508">MFYSIIISYPKVTKYIFYFSILPSIILRSSNIHNHSKLGKILEIIAGNIDLFLLLNISMEANSNTTRSRREKNLTSKEKQVIYEFLLKKSEGLIRPHTNAVKPTLTEDNKRTRLEFCLSQIDPDTLLFSDMFNVVHIDEKWFYMCKTTTKYYLVHDEPEPTRRVKSKRFITKAMFLAAVARPRNGFSGKIGIFPFTFIEPAKRNSKNRVAGTMVTKVDESITKEKVKSCLIEKVIPAIHAKWPQGMRTIIIQQDNAKPHIDCNNAEFMQAASKDGFDIRLICQPPNSPDLNVLDLGFFRSIQDLQHEKAPTTIEELVAAVKQSFDEYPVEKLNRVFLTQQTCMKEIMKFKGDNDYKIPHMGKDRLEREGTLPLQIRCESDLVNDVVAYLEEQEQ</sequence>
<evidence type="ECO:0008006" key="3">
    <source>
        <dbReference type="Google" id="ProtNLM"/>
    </source>
</evidence>